<keyword evidence="2" id="KW-1185">Reference proteome</keyword>
<evidence type="ECO:0000313" key="1">
    <source>
        <dbReference type="EMBL" id="KAF0731360.1"/>
    </source>
</evidence>
<dbReference type="AlphaFoldDB" id="A0A6G0WV10"/>
<dbReference type="VEuPathDB" id="FungiDB:AeMF1_019854"/>
<proteinExistence type="predicted"/>
<dbReference type="SUPFAM" id="SSF52047">
    <property type="entry name" value="RNI-like"/>
    <property type="match status" value="1"/>
</dbReference>
<accession>A0A6G0WV10</accession>
<organism evidence="1 2">
    <name type="scientific">Aphanomyces euteiches</name>
    <dbReference type="NCBI Taxonomy" id="100861"/>
    <lineage>
        <taxon>Eukaryota</taxon>
        <taxon>Sar</taxon>
        <taxon>Stramenopiles</taxon>
        <taxon>Oomycota</taxon>
        <taxon>Saprolegniomycetes</taxon>
        <taxon>Saprolegniales</taxon>
        <taxon>Verrucalvaceae</taxon>
        <taxon>Aphanomyces</taxon>
    </lineage>
</organism>
<name>A0A6G0WV10_9STRA</name>
<reference evidence="1 2" key="1">
    <citation type="submission" date="2019-07" db="EMBL/GenBank/DDBJ databases">
        <title>Genomics analysis of Aphanomyces spp. identifies a new class of oomycete effector associated with host adaptation.</title>
        <authorList>
            <person name="Gaulin E."/>
        </authorList>
    </citation>
    <scope>NUCLEOTIDE SEQUENCE [LARGE SCALE GENOMIC DNA]</scope>
    <source>
        <strain evidence="1 2">ATCC 201684</strain>
    </source>
</reference>
<dbReference type="Proteomes" id="UP000481153">
    <property type="component" value="Unassembled WGS sequence"/>
</dbReference>
<dbReference type="Gene3D" id="3.80.10.10">
    <property type="entry name" value="Ribonuclease Inhibitor"/>
    <property type="match status" value="1"/>
</dbReference>
<evidence type="ECO:0000313" key="2">
    <source>
        <dbReference type="Proteomes" id="UP000481153"/>
    </source>
</evidence>
<sequence>MLPVDVILKIAFLLPDFKDVFALIDIFRPQIAFEPLEDLYQLGLTHDHSSLWPRLTLDCSMNDTMSITLYESILKLYSHVLVVDSWYSVDWLKKHLNPTTTIEWMAQEFPVTLENIHDWADLPITRLHLSIERDTPQMWKKALPRMHHLKSLSIGNSSGDIEDIYKIVAESAQITELEVNPNGFEVDNAELQHLIEWFHRQPVRVYADSFTNWKLLDYDLRQELCDVMFNCPTLDRLALTDCDLDDMDFSEFSFSMNTLQLYEFCLWKDDLKLLASRLKDSKLTHLELDGYLVGDDFHGMDSMDYWDYTCGMECLFNALPSTSIKSLVITGDDVWTDNRFYLIPLLFPSNCRLEKLAANFSYSSPKSRIVEALALSIRKNHTLYEFHLLKSKISIVDMRLLIQSISDPSRRVKTKRLKWITRISHPEDESTLKSLEEFAIECGCEFVQEEGTETNY</sequence>
<evidence type="ECO:0008006" key="3">
    <source>
        <dbReference type="Google" id="ProtNLM"/>
    </source>
</evidence>
<dbReference type="EMBL" id="VJMJ01000144">
    <property type="protein sequence ID" value="KAF0731360.1"/>
    <property type="molecule type" value="Genomic_DNA"/>
</dbReference>
<gene>
    <name evidence="1" type="ORF">Ae201684_011423</name>
</gene>
<comment type="caution">
    <text evidence="1">The sequence shown here is derived from an EMBL/GenBank/DDBJ whole genome shotgun (WGS) entry which is preliminary data.</text>
</comment>
<dbReference type="InterPro" id="IPR032675">
    <property type="entry name" value="LRR_dom_sf"/>
</dbReference>
<protein>
    <recommendedName>
        <fullName evidence="3">F-box domain-containing protein</fullName>
    </recommendedName>
</protein>